<dbReference type="KEGG" id="lyj:FKV23_11445"/>
<dbReference type="Gene3D" id="2.60.40.2610">
    <property type="entry name" value="Outer membrane usher protein FimD, plug domain"/>
    <property type="match status" value="1"/>
</dbReference>
<dbReference type="Proteomes" id="UP000317199">
    <property type="component" value="Chromosome"/>
</dbReference>
<dbReference type="GO" id="GO:0009279">
    <property type="term" value="C:cell outer membrane"/>
    <property type="evidence" value="ECO:0007669"/>
    <property type="project" value="TreeGrafter"/>
</dbReference>
<keyword evidence="4" id="KW-1185">Reference proteome</keyword>
<evidence type="ECO:0000256" key="1">
    <source>
        <dbReference type="SAM" id="MobiDB-lite"/>
    </source>
</evidence>
<protein>
    <submittedName>
        <fullName evidence="3">Fimbrial biogenesis outer membrane usher protein</fullName>
    </submittedName>
</protein>
<dbReference type="InterPro" id="IPR043142">
    <property type="entry name" value="PapC-like_C_sf"/>
</dbReference>
<dbReference type="Pfam" id="PF00577">
    <property type="entry name" value="Usher"/>
    <property type="match status" value="1"/>
</dbReference>
<dbReference type="Pfam" id="PF13953">
    <property type="entry name" value="PapC_C"/>
    <property type="match status" value="1"/>
</dbReference>
<dbReference type="Gene3D" id="2.60.40.3110">
    <property type="match status" value="1"/>
</dbReference>
<name>A0A514BTB9_9GAMM</name>
<dbReference type="InterPro" id="IPR025949">
    <property type="entry name" value="PapC-like_C"/>
</dbReference>
<dbReference type="GO" id="GO:0009297">
    <property type="term" value="P:pilus assembly"/>
    <property type="evidence" value="ECO:0007669"/>
    <property type="project" value="InterPro"/>
</dbReference>
<dbReference type="InterPro" id="IPR000015">
    <property type="entry name" value="Fimb_usher"/>
</dbReference>
<feature type="region of interest" description="Disordered" evidence="1">
    <location>
        <begin position="40"/>
        <end position="59"/>
    </location>
</feature>
<accession>A0A514BTB9</accession>
<evidence type="ECO:0000259" key="2">
    <source>
        <dbReference type="Pfam" id="PF13953"/>
    </source>
</evidence>
<dbReference type="PANTHER" id="PTHR30451:SF5">
    <property type="entry name" value="SLR0019 PROTEIN"/>
    <property type="match status" value="1"/>
</dbReference>
<dbReference type="PANTHER" id="PTHR30451">
    <property type="entry name" value="OUTER MEMBRANE USHER PROTEIN"/>
    <property type="match status" value="1"/>
</dbReference>
<dbReference type="OrthoDB" id="8587at2"/>
<organism evidence="3 4">
    <name type="scientific">Marilutibacter alkalisoli</name>
    <dbReference type="NCBI Taxonomy" id="2591633"/>
    <lineage>
        <taxon>Bacteria</taxon>
        <taxon>Pseudomonadati</taxon>
        <taxon>Pseudomonadota</taxon>
        <taxon>Gammaproteobacteria</taxon>
        <taxon>Lysobacterales</taxon>
        <taxon>Lysobacteraceae</taxon>
        <taxon>Marilutibacter</taxon>
    </lineage>
</organism>
<proteinExistence type="predicted"/>
<dbReference type="EMBL" id="CP041242">
    <property type="protein sequence ID" value="QDH70622.1"/>
    <property type="molecule type" value="Genomic_DNA"/>
</dbReference>
<dbReference type="InterPro" id="IPR042186">
    <property type="entry name" value="FimD_plug_dom"/>
</dbReference>
<dbReference type="AlphaFoldDB" id="A0A514BTB9"/>
<reference evidence="3 4" key="1">
    <citation type="submission" date="2019-06" db="EMBL/GenBank/DDBJ databases">
        <title>Lysobacter alkalisoli sp. nov. isolated from saline-alkali soil.</title>
        <authorList>
            <person name="Sun J.-Q."/>
            <person name="Xu L."/>
        </authorList>
    </citation>
    <scope>NUCLEOTIDE SEQUENCE [LARGE SCALE GENOMIC DNA]</scope>
    <source>
        <strain evidence="3 4">SJ-36</strain>
    </source>
</reference>
<feature type="domain" description="PapC-like C-terminal" evidence="2">
    <location>
        <begin position="752"/>
        <end position="813"/>
    </location>
</feature>
<sequence length="832" mass="89902">MARSRQGSTVNRSNAHWRWTRRLGDALLLTVFAVPFADTAGAQPTRHGGDAMSGDATNDDSALPAADIDDETHGETLYLEVVLNHTRQPQLVRFVRRTGRDRDSRFFVHSDDLRRLGFVLADRKDDGMLALDELAGVEVRYDVASQRIAIDAPLSQLSLATTVLNVPDGLAAPVTATSPGLLFNYDLYASHDDRGSSQLSVASELRLFGVGPGVFSTSTVSRTYRTGGDDEQDGWRGDTVRLDSRWQLSFPETALTLSVGDTFSGFLNWTRPVRMGGVQLGRNFSLQPYRVTAPLPAFLGEVAVPSAVDLYVNGIRQYSGELPTGPFQLTTVPGISGAGNAQLVITDAFGRTRSLDFPFYSTQQLLARGLSDWSVSIGTVREDYGVESFSYASEAVASGNLRYGVSDRFTLESHAETGDGLVNAGLGGVWLAGRAGVVSASHARSVLDDERGSQTTLGYSWNNGRFNISADSQRTHGDYRDIASLYGARAPTVSERALAGFTTPALGNISFSYVRLSHPDVDMDLATMRYAGVFWTRNFARGWSANLSYNQNLDDDRDRSLYLSVTVPLDHDRQFGTSWQRSNRRDNGLVELAQPVPGDGGFGWRVQVRDGDDGSGGLAEAGWLGDHSRLGLGIASIGGARHGHAQASGGLVWMGGHAFAARRIDDAFAVVSTDGIAGVPVKLENRLIGHTDADGMLLVTPLNAWQRNKLSIDPMALPIDVRIADVDLTATPSDRAGTRVLFSLTPVRAALVVLHDVDGQPLPPHSRVRLQGTDIETIVGYDGEAYLDALESHNRLRVLTPTGACQVDFDYPEAAGAIPRIGPLQCLQETPP</sequence>
<evidence type="ECO:0000313" key="3">
    <source>
        <dbReference type="EMBL" id="QDH70622.1"/>
    </source>
</evidence>
<dbReference type="Gene3D" id="2.60.40.2070">
    <property type="match status" value="1"/>
</dbReference>
<dbReference type="GO" id="GO:0015473">
    <property type="term" value="F:fimbrial usher porin activity"/>
    <property type="evidence" value="ECO:0007669"/>
    <property type="project" value="InterPro"/>
</dbReference>
<evidence type="ECO:0000313" key="4">
    <source>
        <dbReference type="Proteomes" id="UP000317199"/>
    </source>
</evidence>
<gene>
    <name evidence="3" type="ORF">FKV23_11445</name>
</gene>